<evidence type="ECO:0000259" key="3">
    <source>
        <dbReference type="SMART" id="SM00771"/>
    </source>
</evidence>
<keyword evidence="5" id="KW-1185">Reference proteome</keyword>
<evidence type="ECO:0000256" key="1">
    <source>
        <dbReference type="RuleBase" id="RU003612"/>
    </source>
</evidence>
<proteinExistence type="inferred from homology"/>
<evidence type="ECO:0000256" key="2">
    <source>
        <dbReference type="RuleBase" id="RU003613"/>
    </source>
</evidence>
<keyword evidence="1 4" id="KW-0132">Cell division</keyword>
<protein>
    <recommendedName>
        <fullName evidence="1">Cell division protein ZipA</fullName>
    </recommendedName>
</protein>
<keyword evidence="1" id="KW-0131">Cell cycle</keyword>
<dbReference type="EMBL" id="CP022423">
    <property type="protein sequence ID" value="ASM78107.1"/>
    <property type="molecule type" value="Genomic_DNA"/>
</dbReference>
<gene>
    <name evidence="4" type="ORF">VITFI_CDS2329</name>
</gene>
<dbReference type="KEGG" id="vff:VITFI_CDS2329"/>
<keyword evidence="2" id="KW-0472">Membrane</keyword>
<reference evidence="4 5" key="1">
    <citation type="submission" date="2017-07" db="EMBL/GenBank/DDBJ databases">
        <title>Complete Genome Sequence of the cosmetic ferment Vitreoscilla filiformis (ATCC15551).</title>
        <authorList>
            <person name="Contreras S."/>
            <person name="Sagory-Zalkind P."/>
            <person name="Blanquart H."/>
            <person name="Iltis A."/>
            <person name="Morand S.C."/>
        </authorList>
    </citation>
    <scope>NUCLEOTIDE SEQUENCE [LARGE SCALE GENOMIC DNA]</scope>
    <source>
        <strain evidence="4 5">ATCC 15551</strain>
    </source>
</reference>
<dbReference type="GO" id="GO:0005886">
    <property type="term" value="C:plasma membrane"/>
    <property type="evidence" value="ECO:0007669"/>
    <property type="project" value="UniProtKB-SubCell"/>
</dbReference>
<feature type="domain" description="ZipA C-terminal FtsZ-binding" evidence="3">
    <location>
        <begin position="203"/>
        <end position="330"/>
    </location>
</feature>
<accession>A0A221KGY1</accession>
<comment type="function">
    <text evidence="1">Essential cell division protein that stabilizes the FtsZ protofilaments by cross-linking them and that serves as a cytoplasmic membrane anchor for the Z ring. Also required for the recruitment to the septal ring of downstream cell division proteins.</text>
</comment>
<comment type="subcellular location">
    <subcellularLocation>
        <location evidence="2">Cell inner membrane</location>
        <topology evidence="2">Single-pass type I membrane protein</topology>
    </subcellularLocation>
</comment>
<dbReference type="SUPFAM" id="SSF64383">
    <property type="entry name" value="Cell-division protein ZipA, C-terminal domain"/>
    <property type="match status" value="1"/>
</dbReference>
<organism evidence="4 5">
    <name type="scientific">Vitreoscilla filiformis</name>
    <dbReference type="NCBI Taxonomy" id="63"/>
    <lineage>
        <taxon>Bacteria</taxon>
        <taxon>Pseudomonadati</taxon>
        <taxon>Pseudomonadota</taxon>
        <taxon>Betaproteobacteria</taxon>
        <taxon>Neisseriales</taxon>
        <taxon>Neisseriaceae</taxon>
        <taxon>Vitreoscilla</taxon>
    </lineage>
</organism>
<evidence type="ECO:0000313" key="4">
    <source>
        <dbReference type="EMBL" id="ASM78107.1"/>
    </source>
</evidence>
<name>A0A221KGY1_VITFI</name>
<dbReference type="InterPro" id="IPR007449">
    <property type="entry name" value="ZipA_FtsZ-bd_C"/>
</dbReference>
<evidence type="ECO:0000313" key="5">
    <source>
        <dbReference type="Proteomes" id="UP000199729"/>
    </source>
</evidence>
<comment type="similarity">
    <text evidence="1">Belongs to the ZipA family.</text>
</comment>
<dbReference type="Pfam" id="PF04354">
    <property type="entry name" value="ZipA_C"/>
    <property type="match status" value="1"/>
</dbReference>
<dbReference type="Gene3D" id="3.30.1400.10">
    <property type="entry name" value="ZipA, C-terminal FtsZ-binding domain"/>
    <property type="match status" value="1"/>
</dbReference>
<keyword evidence="2" id="KW-1003">Cell membrane</keyword>
<dbReference type="AlphaFoldDB" id="A0A221KGY1"/>
<keyword evidence="2" id="KW-0997">Cell inner membrane</keyword>
<dbReference type="InterPro" id="IPR036765">
    <property type="entry name" value="ZipA_FtsZ-bd_C_sf"/>
</dbReference>
<dbReference type="GO" id="GO:0090529">
    <property type="term" value="P:cell septum assembly"/>
    <property type="evidence" value="ECO:0007669"/>
    <property type="project" value="InterPro"/>
</dbReference>
<keyword evidence="2" id="KW-0812">Transmembrane</keyword>
<sequence length="354" mass="38174">MMTLTIGLILVALLLLALMGLHVLWTTYRARQARRRADADAAAAAAAATTLQGEVDPASLGGVQASVLWKSEPPRPQPLRRAPRIDALIDAIATLTPESPVSGDLILQHLSLVRRAGNKPLYVEGYHAQTDAWEVPSAGRRYTEVQVAVQLANRHGPLNEIDFAEFTQKAESLGEALRALVDLPDMIEAVNRARELDAFCSHNDVKLVVYLCPAVGSWSLETVQACAQRHGFVPSTIAGRMVLMSMEEDAPPVLVLSFDAQAALADDPGEAVLQHIALSLDVPQSPPEAEPFATWYLCARRLAEDLGAKVLDDQGDPLGLQAFESIGATLQTLYLELARHELAAGSAAARRLFS</sequence>
<dbReference type="Proteomes" id="UP000199729">
    <property type="component" value="Chromosome"/>
</dbReference>
<dbReference type="SMART" id="SM00771">
    <property type="entry name" value="ZipA_C"/>
    <property type="match status" value="1"/>
</dbReference>